<dbReference type="InterPro" id="IPR013130">
    <property type="entry name" value="Fe3_Rdtase_TM_dom"/>
</dbReference>
<evidence type="ECO:0000256" key="3">
    <source>
        <dbReference type="ARBA" id="ARBA00022630"/>
    </source>
</evidence>
<feature type="transmembrane region" description="Helical" evidence="13">
    <location>
        <begin position="168"/>
        <end position="188"/>
    </location>
</feature>
<proteinExistence type="predicted"/>
<name>A0A853FZR2_9BURK</name>
<evidence type="ECO:0000256" key="7">
    <source>
        <dbReference type="ARBA" id="ARBA00022827"/>
    </source>
</evidence>
<dbReference type="AlphaFoldDB" id="A0A853FZR2"/>
<keyword evidence="7" id="KW-0274">FAD</keyword>
<dbReference type="Gene3D" id="3.40.50.80">
    <property type="entry name" value="Nucleotide-binding domain of ferredoxin-NADP reductase (FNR) module"/>
    <property type="match status" value="1"/>
</dbReference>
<evidence type="ECO:0000313" key="15">
    <source>
        <dbReference type="EMBL" id="NYT49132.1"/>
    </source>
</evidence>
<evidence type="ECO:0000256" key="2">
    <source>
        <dbReference type="ARBA" id="ARBA00004141"/>
    </source>
</evidence>
<dbReference type="PRINTS" id="PR00409">
    <property type="entry name" value="PHDIOXRDTASE"/>
</dbReference>
<feature type="domain" description="FAD-binding FR-type" evidence="14">
    <location>
        <begin position="208"/>
        <end position="318"/>
    </location>
</feature>
<sequence>MQSIKITIVVLFAFVTGLWLMADTFMPQPFGYFPWRHVMVQYSGVMAMTAMSAALILALRPRFLEGFLGGLDKMYRLHKWLGVTALAASAAHWIFAKGTKWAVGWGWLIKPPKGERPAYEGLEAVLRTQRGLAETLGEWVFYVAMALVVLALIKRFPYHLFAKTHKVLAAAYLILVFHGVILMEFSYWSQPVGVVMAVFMAAGGIAAIMALTGYVGRKREVHGRIKALSYYPEMRTLKTCIEIDPEWPGHDAGQFAFVTSNRREGAHPYTIASAWHPGTREITFITKGLGDHTGQLHKKLAVGDAVTVEGPYGRFNFADGNRRQIWIGAGIGITPFLARLQDLARGKQGDYEIDLFHPVSTLAQEARQSLERHAQAAGVRLHLMVGDQGGRLSGERLRELIPDWKSAGVWFCGPAGFGRALREDLVAHGLRAGDFHQELFEMR</sequence>
<dbReference type="Proteomes" id="UP000559809">
    <property type="component" value="Unassembled WGS sequence"/>
</dbReference>
<evidence type="ECO:0000256" key="6">
    <source>
        <dbReference type="ARBA" id="ARBA00022723"/>
    </source>
</evidence>
<dbReference type="InterPro" id="IPR017927">
    <property type="entry name" value="FAD-bd_FR_type"/>
</dbReference>
<dbReference type="PANTHER" id="PTHR47354:SF8">
    <property type="entry name" value="1,2-PHENYLACETYL-COA EPOXIDASE, SUBUNIT E"/>
    <property type="match status" value="1"/>
</dbReference>
<feature type="transmembrane region" description="Helical" evidence="13">
    <location>
        <begin position="194"/>
        <end position="216"/>
    </location>
</feature>
<evidence type="ECO:0000256" key="11">
    <source>
        <dbReference type="ARBA" id="ARBA00023014"/>
    </source>
</evidence>
<feature type="transmembrane region" description="Helical" evidence="13">
    <location>
        <begin position="38"/>
        <end position="59"/>
    </location>
</feature>
<keyword evidence="6" id="KW-0479">Metal-binding</keyword>
<evidence type="ECO:0000256" key="5">
    <source>
        <dbReference type="ARBA" id="ARBA00022714"/>
    </source>
</evidence>
<dbReference type="GO" id="GO:0016491">
    <property type="term" value="F:oxidoreductase activity"/>
    <property type="evidence" value="ECO:0007669"/>
    <property type="project" value="UniProtKB-KW"/>
</dbReference>
<reference evidence="15 16" key="1">
    <citation type="submission" date="2020-07" db="EMBL/GenBank/DDBJ databases">
        <title>Taxonomic revisions and descriptions of new bacterial species based on genomic comparisons in the high-G+C-content subgroup of the family Alcaligenaceae.</title>
        <authorList>
            <person name="Szabo A."/>
            <person name="Felfoldi T."/>
        </authorList>
    </citation>
    <scope>NUCLEOTIDE SEQUENCE [LARGE SCALE GENOMIC DNA]</scope>
    <source>
        <strain evidence="15 16">LMG 24012</strain>
    </source>
</reference>
<dbReference type="PANTHER" id="PTHR47354">
    <property type="entry name" value="NADH OXIDOREDUCTASE HCR"/>
    <property type="match status" value="1"/>
</dbReference>
<comment type="subcellular location">
    <subcellularLocation>
        <location evidence="2">Membrane</location>
        <topology evidence="2">Multi-pass membrane protein</topology>
    </subcellularLocation>
</comment>
<evidence type="ECO:0000256" key="8">
    <source>
        <dbReference type="ARBA" id="ARBA00022989"/>
    </source>
</evidence>
<dbReference type="SUPFAM" id="SSF52343">
    <property type="entry name" value="Ferredoxin reductase-like, C-terminal NADP-linked domain"/>
    <property type="match status" value="1"/>
</dbReference>
<organism evidence="15 16">
    <name type="scientific">Parapusillimonas granuli</name>
    <dbReference type="NCBI Taxonomy" id="380911"/>
    <lineage>
        <taxon>Bacteria</taxon>
        <taxon>Pseudomonadati</taxon>
        <taxon>Pseudomonadota</taxon>
        <taxon>Betaproteobacteria</taxon>
        <taxon>Burkholderiales</taxon>
        <taxon>Alcaligenaceae</taxon>
        <taxon>Parapusillimonas</taxon>
    </lineage>
</organism>
<keyword evidence="12 13" id="KW-0472">Membrane</keyword>
<keyword evidence="9" id="KW-0560">Oxidoreductase</keyword>
<dbReference type="InterPro" id="IPR039261">
    <property type="entry name" value="FNR_nucleotide-bd"/>
</dbReference>
<comment type="cofactor">
    <cofactor evidence="1">
        <name>FAD</name>
        <dbReference type="ChEBI" id="CHEBI:57692"/>
    </cofactor>
</comment>
<keyword evidence="16" id="KW-1185">Reference proteome</keyword>
<evidence type="ECO:0000256" key="10">
    <source>
        <dbReference type="ARBA" id="ARBA00023004"/>
    </source>
</evidence>
<dbReference type="SUPFAM" id="SSF63380">
    <property type="entry name" value="Riboflavin synthase domain-like"/>
    <property type="match status" value="1"/>
</dbReference>
<keyword evidence="10" id="KW-0408">Iron</keyword>
<dbReference type="Pfam" id="PF01794">
    <property type="entry name" value="Ferric_reduct"/>
    <property type="match status" value="1"/>
</dbReference>
<dbReference type="GO" id="GO:0051537">
    <property type="term" value="F:2 iron, 2 sulfur cluster binding"/>
    <property type="evidence" value="ECO:0007669"/>
    <property type="project" value="UniProtKB-KW"/>
</dbReference>
<protein>
    <submittedName>
        <fullName evidence="15">Ferric reductase-like transmembrane domain-containing protein</fullName>
    </submittedName>
</protein>
<evidence type="ECO:0000256" key="13">
    <source>
        <dbReference type="SAM" id="Phobius"/>
    </source>
</evidence>
<keyword evidence="4 13" id="KW-0812">Transmembrane</keyword>
<keyword evidence="11" id="KW-0411">Iron-sulfur</keyword>
<dbReference type="EMBL" id="JACCEM010000003">
    <property type="protein sequence ID" value="NYT49132.1"/>
    <property type="molecule type" value="Genomic_DNA"/>
</dbReference>
<evidence type="ECO:0000256" key="9">
    <source>
        <dbReference type="ARBA" id="ARBA00023002"/>
    </source>
</evidence>
<gene>
    <name evidence="15" type="ORF">H0A72_07380</name>
</gene>
<dbReference type="GO" id="GO:0046872">
    <property type="term" value="F:metal ion binding"/>
    <property type="evidence" value="ECO:0007669"/>
    <property type="project" value="UniProtKB-KW"/>
</dbReference>
<feature type="transmembrane region" description="Helical" evidence="13">
    <location>
        <begin position="80"/>
        <end position="96"/>
    </location>
</feature>
<feature type="transmembrane region" description="Helical" evidence="13">
    <location>
        <begin position="139"/>
        <end position="156"/>
    </location>
</feature>
<keyword evidence="3" id="KW-0285">Flavoprotein</keyword>
<dbReference type="RefSeq" id="WP_180154416.1">
    <property type="nucleotide sequence ID" value="NZ_JACCEM010000003.1"/>
</dbReference>
<dbReference type="InterPro" id="IPR017938">
    <property type="entry name" value="Riboflavin_synthase-like_b-brl"/>
</dbReference>
<keyword evidence="5" id="KW-0001">2Fe-2S</keyword>
<comment type="caution">
    <text evidence="15">The sequence shown here is derived from an EMBL/GenBank/DDBJ whole genome shotgun (WGS) entry which is preliminary data.</text>
</comment>
<evidence type="ECO:0000256" key="4">
    <source>
        <dbReference type="ARBA" id="ARBA00022692"/>
    </source>
</evidence>
<dbReference type="InterPro" id="IPR050415">
    <property type="entry name" value="MRET"/>
</dbReference>
<dbReference type="CDD" id="cd06198">
    <property type="entry name" value="FNR_like_3"/>
    <property type="match status" value="1"/>
</dbReference>
<dbReference type="PROSITE" id="PS51384">
    <property type="entry name" value="FAD_FR"/>
    <property type="match status" value="1"/>
</dbReference>
<accession>A0A853FZR2</accession>
<keyword evidence="8 13" id="KW-1133">Transmembrane helix</keyword>
<evidence type="ECO:0000256" key="12">
    <source>
        <dbReference type="ARBA" id="ARBA00023136"/>
    </source>
</evidence>
<dbReference type="GO" id="GO:0050660">
    <property type="term" value="F:flavin adenine dinucleotide binding"/>
    <property type="evidence" value="ECO:0007669"/>
    <property type="project" value="TreeGrafter"/>
</dbReference>
<evidence type="ECO:0000256" key="1">
    <source>
        <dbReference type="ARBA" id="ARBA00001974"/>
    </source>
</evidence>
<dbReference type="Gene3D" id="2.40.30.10">
    <property type="entry name" value="Translation factors"/>
    <property type="match status" value="1"/>
</dbReference>
<dbReference type="GO" id="GO:0016020">
    <property type="term" value="C:membrane"/>
    <property type="evidence" value="ECO:0007669"/>
    <property type="project" value="UniProtKB-SubCell"/>
</dbReference>
<evidence type="ECO:0000313" key="16">
    <source>
        <dbReference type="Proteomes" id="UP000559809"/>
    </source>
</evidence>
<evidence type="ECO:0000259" key="14">
    <source>
        <dbReference type="PROSITE" id="PS51384"/>
    </source>
</evidence>